<feature type="compositionally biased region" description="Basic and acidic residues" evidence="3">
    <location>
        <begin position="222"/>
        <end position="239"/>
    </location>
</feature>
<protein>
    <recommendedName>
        <fullName evidence="4">ODAD1 central coiled coil region domain-containing protein</fullName>
    </recommendedName>
</protein>
<dbReference type="EMBL" id="NIVC01000385">
    <property type="protein sequence ID" value="PAA84212.1"/>
    <property type="molecule type" value="Genomic_DNA"/>
</dbReference>
<accession>A0A267GG71</accession>
<feature type="domain" description="ODAD1 central coiled coil region" evidence="4">
    <location>
        <begin position="154"/>
        <end position="424"/>
    </location>
</feature>
<feature type="region of interest" description="Disordered" evidence="3">
    <location>
        <begin position="470"/>
        <end position="491"/>
    </location>
</feature>
<name>A0A267GG71_9PLAT</name>
<feature type="region of interest" description="Disordered" evidence="3">
    <location>
        <begin position="216"/>
        <end position="239"/>
    </location>
</feature>
<dbReference type="InterPro" id="IPR051876">
    <property type="entry name" value="ODA-DC/CCD"/>
</dbReference>
<dbReference type="AlphaFoldDB" id="A0A267GG71"/>
<feature type="coiled-coil region" evidence="2">
    <location>
        <begin position="25"/>
        <end position="131"/>
    </location>
</feature>
<comment type="caution">
    <text evidence="5">The sequence shown here is derived from an EMBL/GenBank/DDBJ whole genome shotgun (WGS) entry which is preliminary data.</text>
</comment>
<feature type="non-terminal residue" evidence="5">
    <location>
        <position position="1"/>
    </location>
</feature>
<proteinExistence type="predicted"/>
<evidence type="ECO:0000313" key="5">
    <source>
        <dbReference type="EMBL" id="PAA84212.1"/>
    </source>
</evidence>
<dbReference type="PANTHER" id="PTHR21694:SF18">
    <property type="entry name" value="COILED-COIL DOMAIN-CONTAINING PROTEIN 63"/>
    <property type="match status" value="1"/>
</dbReference>
<sequence>DKMPGVENQQRQQTQHVLYGDEYVSSELLSEYQTLQRQLKILESDRRLHSLEAAEVARQQRADLRRLEEENGELRRNIAAARSRSAKRERQAETSRLRELVGELESLEAEVRSVREAHMQLDAKIREARKRVRQTRVARGGTGAAAGAERSLQETIVLYEKKLESRCVKYQTVVWENAKMRESLDHLRADRQKFLSVRERLQAELQRIQRRRAGLTESATEAYRDSEDSRRRVRELQERENATADEHALRVKLLYREIDLHDHIGSFMRAKLQHRETDPELRHLREELQRRQADERRSREADDESLRRSFDLMRRHYVAADLDGMVRCFLHAEDENFSLFRFCTTAQSKVEELRREVDQLSADIRDARQRDSDSAADRSQLLTELAGQVAEVKADRLRRSERLQTVTSLISQLYECLASLAQLVGVSDPVGGGGFAVRSPKDSLLRSLGSLEARVLDLLALRVRLLAGRDDGGGAAQSGPPRVLGGAAGRRRTRRGTDVFGAASAAGGLAQIRLPDVDEFDVEVRNASDRMLPDQPLTKEQIMQNLMNQIAM</sequence>
<evidence type="ECO:0000256" key="2">
    <source>
        <dbReference type="SAM" id="Coils"/>
    </source>
</evidence>
<keyword evidence="1 2" id="KW-0175">Coiled coil</keyword>
<dbReference type="PANTHER" id="PTHR21694">
    <property type="entry name" value="COILED-COIL DOMAIN-CONTAINING PROTEIN 63"/>
    <property type="match status" value="1"/>
</dbReference>
<gene>
    <name evidence="5" type="ORF">BOX15_Mlig008167g2</name>
</gene>
<dbReference type="Proteomes" id="UP000215902">
    <property type="component" value="Unassembled WGS sequence"/>
</dbReference>
<evidence type="ECO:0000256" key="1">
    <source>
        <dbReference type="ARBA" id="ARBA00023054"/>
    </source>
</evidence>
<dbReference type="InterPro" id="IPR049258">
    <property type="entry name" value="ODAD1_CC"/>
</dbReference>
<organism evidence="5 6">
    <name type="scientific">Macrostomum lignano</name>
    <dbReference type="NCBI Taxonomy" id="282301"/>
    <lineage>
        <taxon>Eukaryota</taxon>
        <taxon>Metazoa</taxon>
        <taxon>Spiralia</taxon>
        <taxon>Lophotrochozoa</taxon>
        <taxon>Platyhelminthes</taxon>
        <taxon>Rhabditophora</taxon>
        <taxon>Macrostomorpha</taxon>
        <taxon>Macrostomida</taxon>
        <taxon>Macrostomidae</taxon>
        <taxon>Macrostomum</taxon>
    </lineage>
</organism>
<dbReference type="STRING" id="282301.A0A267GG71"/>
<evidence type="ECO:0000256" key="3">
    <source>
        <dbReference type="SAM" id="MobiDB-lite"/>
    </source>
</evidence>
<evidence type="ECO:0000259" key="4">
    <source>
        <dbReference type="Pfam" id="PF21773"/>
    </source>
</evidence>
<dbReference type="Pfam" id="PF21773">
    <property type="entry name" value="ODAD1_CC"/>
    <property type="match status" value="1"/>
</dbReference>
<feature type="coiled-coil region" evidence="2">
    <location>
        <begin position="343"/>
        <end position="370"/>
    </location>
</feature>
<reference evidence="5 6" key="1">
    <citation type="submission" date="2017-06" db="EMBL/GenBank/DDBJ databases">
        <title>A platform for efficient transgenesis in Macrostomum lignano, a flatworm model organism for stem cell research.</title>
        <authorList>
            <person name="Berezikov E."/>
        </authorList>
    </citation>
    <scope>NUCLEOTIDE SEQUENCE [LARGE SCALE GENOMIC DNA]</scope>
    <source>
        <strain evidence="5">DV1</strain>
        <tissue evidence="5">Whole organism</tissue>
    </source>
</reference>
<dbReference type="OrthoDB" id="6766775at2759"/>
<keyword evidence="6" id="KW-1185">Reference proteome</keyword>
<evidence type="ECO:0000313" key="6">
    <source>
        <dbReference type="Proteomes" id="UP000215902"/>
    </source>
</evidence>